<evidence type="ECO:0000313" key="2">
    <source>
        <dbReference type="EMBL" id="CAJ0610234.1"/>
    </source>
</evidence>
<dbReference type="EMBL" id="CATQJL010000326">
    <property type="protein sequence ID" value="CAJ0610234.1"/>
    <property type="molecule type" value="Genomic_DNA"/>
</dbReference>
<evidence type="ECO:0000313" key="3">
    <source>
        <dbReference type="Proteomes" id="UP001176961"/>
    </source>
</evidence>
<gene>
    <name evidence="2" type="ORF">CYNAS_LOCUS22217</name>
</gene>
<comment type="caution">
    <text evidence="2">The sequence shown here is derived from an EMBL/GenBank/DDBJ whole genome shotgun (WGS) entry which is preliminary data.</text>
</comment>
<reference evidence="2" key="1">
    <citation type="submission" date="2023-07" db="EMBL/GenBank/DDBJ databases">
        <authorList>
            <consortium name="CYATHOMIX"/>
        </authorList>
    </citation>
    <scope>NUCLEOTIDE SEQUENCE</scope>
    <source>
        <strain evidence="2">N/A</strain>
    </source>
</reference>
<dbReference type="AlphaFoldDB" id="A0AA36MEG2"/>
<organism evidence="2 3">
    <name type="scientific">Cylicocyclus nassatus</name>
    <name type="common">Nematode worm</name>
    <dbReference type="NCBI Taxonomy" id="53992"/>
    <lineage>
        <taxon>Eukaryota</taxon>
        <taxon>Metazoa</taxon>
        <taxon>Ecdysozoa</taxon>
        <taxon>Nematoda</taxon>
        <taxon>Chromadorea</taxon>
        <taxon>Rhabditida</taxon>
        <taxon>Rhabditina</taxon>
        <taxon>Rhabditomorpha</taxon>
        <taxon>Strongyloidea</taxon>
        <taxon>Strongylidae</taxon>
        <taxon>Cylicocyclus</taxon>
    </lineage>
</organism>
<feature type="region of interest" description="Disordered" evidence="1">
    <location>
        <begin position="111"/>
        <end position="141"/>
    </location>
</feature>
<feature type="compositionally biased region" description="Basic and acidic residues" evidence="1">
    <location>
        <begin position="79"/>
        <end position="90"/>
    </location>
</feature>
<proteinExistence type="predicted"/>
<protein>
    <submittedName>
        <fullName evidence="2">Uncharacterized protein</fullName>
    </submittedName>
</protein>
<sequence length="379" mass="42890">MYKVQFVLQQCLRSLSVQTFFMPPSMQRRETTSVRERVLAIERSQASENSIIRARYVPDVRGVNRYKHFYVANSLPKQHRPEEEHNKDTNELPQLTLSARSRTQQRVVVDSDDNGVEKGKRCKKQILPQLGSPNTRTKTQKEKDICDYIEQQAKAALTSSDSLSSSTTTRSTLSGRRLHDHLSAAHQQQTPRTFASLGETRNALDRDVFADKPIVVVKEDEASSHSSLARLESERLKIPLQTKETATQTLDDAKNSVLLSPTVESCGEGRSTQTDSYPIIVAPPRRRKSDAPVSMDEIEEREALYQVIEDALGETIDRNSRMRTNQIIANSARKQGQIWRDAKEFIANQLVPQSIQLANKSRSRKKTAVEIVASIKCYP</sequence>
<evidence type="ECO:0000256" key="1">
    <source>
        <dbReference type="SAM" id="MobiDB-lite"/>
    </source>
</evidence>
<feature type="region of interest" description="Disordered" evidence="1">
    <location>
        <begin position="74"/>
        <end position="94"/>
    </location>
</feature>
<keyword evidence="3" id="KW-1185">Reference proteome</keyword>
<name>A0AA36MEG2_CYLNA</name>
<dbReference type="Proteomes" id="UP001176961">
    <property type="component" value="Unassembled WGS sequence"/>
</dbReference>
<accession>A0AA36MEG2</accession>